<dbReference type="CDD" id="cd15482">
    <property type="entry name" value="Sialidase_non-viral"/>
    <property type="match status" value="1"/>
</dbReference>
<reference evidence="1" key="1">
    <citation type="submission" date="2022-09" db="EMBL/GenBank/DDBJ databases">
        <title>Genomic of Burkholderia gladioli.</title>
        <authorList>
            <person name="Wu H."/>
        </authorList>
    </citation>
    <scope>NUCLEOTIDE SEQUENCE</scope>
    <source>
        <strain evidence="1">ZN-S4</strain>
    </source>
</reference>
<dbReference type="Gene3D" id="2.130.10.10">
    <property type="entry name" value="YVTN repeat-like/Quinoprotein amine dehydrogenase"/>
    <property type="match status" value="1"/>
</dbReference>
<dbReference type="GO" id="GO:0016787">
    <property type="term" value="F:hydrolase activity"/>
    <property type="evidence" value="ECO:0007669"/>
    <property type="project" value="UniProtKB-KW"/>
</dbReference>
<proteinExistence type="predicted"/>
<organism evidence="1 2">
    <name type="scientific">Burkholderia gladioli</name>
    <name type="common">Pseudomonas marginata</name>
    <name type="synonym">Phytomonas marginata</name>
    <dbReference type="NCBI Taxonomy" id="28095"/>
    <lineage>
        <taxon>Bacteria</taxon>
        <taxon>Pseudomonadati</taxon>
        <taxon>Pseudomonadota</taxon>
        <taxon>Betaproteobacteria</taxon>
        <taxon>Burkholderiales</taxon>
        <taxon>Burkholderiaceae</taxon>
        <taxon>Burkholderia</taxon>
    </lineage>
</organism>
<evidence type="ECO:0000313" key="1">
    <source>
        <dbReference type="EMBL" id="UWX71970.1"/>
    </source>
</evidence>
<dbReference type="Proteomes" id="UP001059745">
    <property type="component" value="Chromosome 1"/>
</dbReference>
<gene>
    <name evidence="1" type="ORF">NYZ96_04250</name>
</gene>
<dbReference type="EMBL" id="CP104214">
    <property type="protein sequence ID" value="UWX71970.1"/>
    <property type="molecule type" value="Genomic_DNA"/>
</dbReference>
<dbReference type="SUPFAM" id="SSF110296">
    <property type="entry name" value="Oligoxyloglucan reducing end-specific cellobiohydrolase"/>
    <property type="match status" value="1"/>
</dbReference>
<dbReference type="AlphaFoldDB" id="A0AB38TXS3"/>
<dbReference type="InterPro" id="IPR015943">
    <property type="entry name" value="WD40/YVTN_repeat-like_dom_sf"/>
</dbReference>
<name>A0AB38TXS3_BURGA</name>
<protein>
    <submittedName>
        <fullName evidence="1">Glycosyl hydrolase</fullName>
    </submittedName>
</protein>
<accession>A0AB38TXS3</accession>
<keyword evidence="1" id="KW-0378">Hydrolase</keyword>
<sequence>MTTNWEIVSTTFTKGDKPYGGGSFVIQGDQAISLKVVGPVITFKPASESTNPDVAEPTEPWMADSGQRMNRWTVNFLRGSINGSMNRAFSEPGQTGAWWYSHDWNTLYISTGWMDYTSPIPPDGLTPQITKLWRSQDGGKNWTQLKWTATADIGRLLFLDPMRGYAVGWGPHVWRTTDGGESWHEIQAPPQAGRGRPRGTFDGINLSRDGILRVAYYVNELPGVKASSVVYRLGWDQQQFEREVILPDQTIVSMDSAPDGANRYAIYALSHAGVPEDQNAGADTPKERGLVSTWVNGEPATLRQLRTFEPRFHLDSMTVGVRGVVMVYATDASGSGAPHDYSLYSTDAGKSWAQSDDGLMQGGYFDPDTSTLYSLFAYTLKKRKM</sequence>
<evidence type="ECO:0000313" key="2">
    <source>
        <dbReference type="Proteomes" id="UP001059745"/>
    </source>
</evidence>